<organism evidence="3 4">
    <name type="scientific">Oidiodendron maius (strain Zn)</name>
    <dbReference type="NCBI Taxonomy" id="913774"/>
    <lineage>
        <taxon>Eukaryota</taxon>
        <taxon>Fungi</taxon>
        <taxon>Dikarya</taxon>
        <taxon>Ascomycota</taxon>
        <taxon>Pezizomycotina</taxon>
        <taxon>Leotiomycetes</taxon>
        <taxon>Leotiomycetes incertae sedis</taxon>
        <taxon>Myxotrichaceae</taxon>
        <taxon>Oidiodendron</taxon>
    </lineage>
</organism>
<dbReference type="InParanoid" id="A0A0C3C220"/>
<evidence type="ECO:0000313" key="4">
    <source>
        <dbReference type="Proteomes" id="UP000054321"/>
    </source>
</evidence>
<sequence>LESRLQQALCGYRSGIYPSLKAAASALEVPHSTLKHHAAGRKSKHEEARKRLAIDVNEEQVLIDWILQLHRLGVPARPSRLREMADHIR</sequence>
<dbReference type="HOGENOM" id="CLU_2460798_0_0_1"/>
<evidence type="ECO:0000259" key="2">
    <source>
        <dbReference type="PROSITE" id="PS51253"/>
    </source>
</evidence>
<feature type="non-terminal residue" evidence="3">
    <location>
        <position position="89"/>
    </location>
</feature>
<feature type="non-terminal residue" evidence="3">
    <location>
        <position position="1"/>
    </location>
</feature>
<dbReference type="OrthoDB" id="4207519at2759"/>
<dbReference type="Proteomes" id="UP000054321">
    <property type="component" value="Unassembled WGS sequence"/>
</dbReference>
<dbReference type="PROSITE" id="PS51253">
    <property type="entry name" value="HTH_CENPB"/>
    <property type="match status" value="1"/>
</dbReference>
<evidence type="ECO:0000313" key="3">
    <source>
        <dbReference type="EMBL" id="KIM92908.1"/>
    </source>
</evidence>
<dbReference type="AlphaFoldDB" id="A0A0C3C220"/>
<dbReference type="EMBL" id="KN832903">
    <property type="protein sequence ID" value="KIM92908.1"/>
    <property type="molecule type" value="Genomic_DNA"/>
</dbReference>
<reference evidence="4" key="2">
    <citation type="submission" date="2015-01" db="EMBL/GenBank/DDBJ databases">
        <title>Evolutionary Origins and Diversification of the Mycorrhizal Mutualists.</title>
        <authorList>
            <consortium name="DOE Joint Genome Institute"/>
            <consortium name="Mycorrhizal Genomics Consortium"/>
            <person name="Kohler A."/>
            <person name="Kuo A."/>
            <person name="Nagy L.G."/>
            <person name="Floudas D."/>
            <person name="Copeland A."/>
            <person name="Barry K.W."/>
            <person name="Cichocki N."/>
            <person name="Veneault-Fourrey C."/>
            <person name="LaButti K."/>
            <person name="Lindquist E.A."/>
            <person name="Lipzen A."/>
            <person name="Lundell T."/>
            <person name="Morin E."/>
            <person name="Murat C."/>
            <person name="Riley R."/>
            <person name="Ohm R."/>
            <person name="Sun H."/>
            <person name="Tunlid A."/>
            <person name="Henrissat B."/>
            <person name="Grigoriev I.V."/>
            <person name="Hibbett D.S."/>
            <person name="Martin F."/>
        </authorList>
    </citation>
    <scope>NUCLEOTIDE SEQUENCE [LARGE SCALE GENOMIC DNA]</scope>
    <source>
        <strain evidence="4">Zn</strain>
    </source>
</reference>
<feature type="domain" description="HTH CENPB-type" evidence="2">
    <location>
        <begin position="46"/>
        <end position="89"/>
    </location>
</feature>
<dbReference type="InterPro" id="IPR006600">
    <property type="entry name" value="HTH_CenpB_DNA-bd_dom"/>
</dbReference>
<name>A0A0C3C220_OIDMZ</name>
<proteinExistence type="predicted"/>
<gene>
    <name evidence="3" type="ORF">OIDMADRAFT_81940</name>
</gene>
<dbReference type="GO" id="GO:0003677">
    <property type="term" value="F:DNA binding"/>
    <property type="evidence" value="ECO:0007669"/>
    <property type="project" value="UniProtKB-KW"/>
</dbReference>
<keyword evidence="4" id="KW-1185">Reference proteome</keyword>
<accession>A0A0C3C220</accession>
<reference evidence="3 4" key="1">
    <citation type="submission" date="2014-04" db="EMBL/GenBank/DDBJ databases">
        <authorList>
            <consortium name="DOE Joint Genome Institute"/>
            <person name="Kuo A."/>
            <person name="Martino E."/>
            <person name="Perotto S."/>
            <person name="Kohler A."/>
            <person name="Nagy L.G."/>
            <person name="Floudas D."/>
            <person name="Copeland A."/>
            <person name="Barry K.W."/>
            <person name="Cichocki N."/>
            <person name="Veneault-Fourrey C."/>
            <person name="LaButti K."/>
            <person name="Lindquist E.A."/>
            <person name="Lipzen A."/>
            <person name="Lundell T."/>
            <person name="Morin E."/>
            <person name="Murat C."/>
            <person name="Sun H."/>
            <person name="Tunlid A."/>
            <person name="Henrissat B."/>
            <person name="Grigoriev I.V."/>
            <person name="Hibbett D.S."/>
            <person name="Martin F."/>
            <person name="Nordberg H.P."/>
            <person name="Cantor M.N."/>
            <person name="Hua S.X."/>
        </authorList>
    </citation>
    <scope>NUCLEOTIDE SEQUENCE [LARGE SCALE GENOMIC DNA]</scope>
    <source>
        <strain evidence="3 4">Zn</strain>
    </source>
</reference>
<keyword evidence="1" id="KW-0238">DNA-binding</keyword>
<protein>
    <recommendedName>
        <fullName evidence="2">HTH CENPB-type domain-containing protein</fullName>
    </recommendedName>
</protein>
<evidence type="ECO:0000256" key="1">
    <source>
        <dbReference type="ARBA" id="ARBA00023125"/>
    </source>
</evidence>